<dbReference type="InterPro" id="IPR021077">
    <property type="entry name" value="Phage_phi-Lf_Orf112"/>
</dbReference>
<gene>
    <name evidence="2" type="ORF">QYQ95_07210</name>
</gene>
<dbReference type="Proteomes" id="UP001441914">
    <property type="component" value="Chromosome 1"/>
</dbReference>
<keyword evidence="3" id="KW-1185">Reference proteome</keyword>
<evidence type="ECO:0000313" key="3">
    <source>
        <dbReference type="Proteomes" id="UP001441914"/>
    </source>
</evidence>
<evidence type="ECO:0000256" key="1">
    <source>
        <dbReference type="SAM" id="MobiDB-lite"/>
    </source>
</evidence>
<dbReference type="AlphaFoldDB" id="A0AAN0LTQ5"/>
<feature type="compositionally biased region" description="Basic and acidic residues" evidence="1">
    <location>
        <begin position="108"/>
        <end position="121"/>
    </location>
</feature>
<evidence type="ECO:0000313" key="2">
    <source>
        <dbReference type="EMBL" id="WZS87069.1"/>
    </source>
</evidence>
<reference evidence="2 3" key="1">
    <citation type="journal article" date="2024" name="Elife">
        <title>Polysaccharide breakdown products drive degradation-dispersal cycles of foraging bacteria through changes in metabolism and motility.</title>
        <authorList>
            <person name="Stubbusch A.K."/>
            <person name="Keegstra J.M."/>
            <person name="Schwartzman J."/>
            <person name="Pontrelli S."/>
            <person name="Clerc E.E."/>
            <person name="Stocker R."/>
            <person name="Magnabosco C."/>
            <person name="Schubert O.T."/>
            <person name="Ackermann M."/>
            <person name="D'Souza G.G."/>
        </authorList>
    </citation>
    <scope>NUCLEOTIDE SEQUENCE [LARGE SCALE GENOMIC DNA]</scope>
    <source>
        <strain evidence="2 3">ZF270</strain>
    </source>
</reference>
<name>A0AAN0LTQ5_9VIBR</name>
<organism evidence="2 3">
    <name type="scientific">Vibrio cyclitrophicus ZF270</name>
    <dbReference type="NCBI Taxonomy" id="1136176"/>
    <lineage>
        <taxon>Bacteria</taxon>
        <taxon>Pseudomonadati</taxon>
        <taxon>Pseudomonadota</taxon>
        <taxon>Gammaproteobacteria</taxon>
        <taxon>Vibrionales</taxon>
        <taxon>Vibrionaceae</taxon>
        <taxon>Vibrio</taxon>
    </lineage>
</organism>
<protein>
    <submittedName>
        <fullName evidence="2">Phage protein</fullName>
    </submittedName>
</protein>
<dbReference type="EMBL" id="CP135176">
    <property type="protein sequence ID" value="WZS87069.1"/>
    <property type="molecule type" value="Genomic_DNA"/>
</dbReference>
<sequence length="140" mass="16533">MRTPPFADLVNQHFDSLKDAAAFFHVTVPTMRRWLSGQCSINPIAEKLMNVHARGYLPLDHRWDGFKINVDRGTLITPERREFNPKELLSFAYWRDEHRQLVERHGKIDSPKYYPPKEHPLPFRGGRRMPAKPWVPSKFK</sequence>
<proteinExistence type="predicted"/>
<feature type="region of interest" description="Disordered" evidence="1">
    <location>
        <begin position="108"/>
        <end position="140"/>
    </location>
</feature>
<dbReference type="RefSeq" id="WP_102561233.1">
    <property type="nucleotide sequence ID" value="NZ_CP135176.1"/>
</dbReference>
<dbReference type="Pfam" id="PF12375">
    <property type="entry name" value="DUF3653"/>
    <property type="match status" value="1"/>
</dbReference>
<accession>A0AAN0LTQ5</accession>